<feature type="compositionally biased region" description="Basic and acidic residues" evidence="1">
    <location>
        <begin position="498"/>
        <end position="525"/>
    </location>
</feature>
<accession>K9MQ37</accession>
<protein>
    <submittedName>
        <fullName evidence="2">MbeA</fullName>
    </submittedName>
</protein>
<geneLocation type="plasmid" evidence="2">
    <name>pB1019</name>
</geneLocation>
<feature type="region of interest" description="Disordered" evidence="1">
    <location>
        <begin position="492"/>
        <end position="525"/>
    </location>
</feature>
<dbReference type="SMR" id="K9MQ37"/>
<feature type="region of interest" description="Disordered" evidence="1">
    <location>
        <begin position="279"/>
        <end position="357"/>
    </location>
</feature>
<feature type="compositionally biased region" description="Basic and acidic residues" evidence="1">
    <location>
        <begin position="279"/>
        <end position="315"/>
    </location>
</feature>
<dbReference type="EMBL" id="JQ319775">
    <property type="protein sequence ID" value="AFW18084.1"/>
    <property type="molecule type" value="Genomic_DNA"/>
</dbReference>
<name>K9MQ37_KLEPN</name>
<reference evidence="2" key="1">
    <citation type="submission" date="2011-12" db="EMBL/GenBank/DDBJ databases">
        <title>ColE1 plasmids and antibiotic resistance.</title>
        <authorList>
            <person name="San Millan A."/>
            <person name="Santos-Lopez A."/>
            <person name="Gonzalez-Zorn B."/>
        </authorList>
    </citation>
    <scope>NUCLEOTIDE SEQUENCE</scope>
    <source>
        <strain evidence="2">BB1088</strain>
        <plasmid evidence="2">pB1019</plasmid>
    </source>
</reference>
<sequence length="525" mass="57533">MPVWNGCGMPYWKKGRTMIVKFHPRGRGGGAGPVDYLLGKDRQREGASVLQGKPEEVRELIDASPYVKKYTSGVLSFAEADLPPGQREKLMASFERVLMPGLDKDQYSILWVEHADKGRLELNFLIPNTELLTGKRLQPYYDRADRPRIDAWQTVVNGRLGLHDPNDPENRRALVTPSGLPETKQEAAETITRGLLMLASSGELKTRDDVTGALTAAGFEVVRTTKNSISIADPDGGRNIRLRGAIYEQSFNGLEGLRGEIESTAAAYRREAESRIQQARERCQIGTERKREENQRRHQRPRTGDERGDAVEPAERAANGRADVADHHHGVRAAVRQPERGAVVPGEPDSGEPGGNQAAERYAVETAHADVGRDLSGEPQRTVSGAAGGDESRNGPDGGQQDAERGEAGTGVEQNDGTGKTIVERVRAATAGLLEKAGRVGERLRGMAEDVWSYATGERGAERARVGLEQAGAEFERAAAPVIDRLNEIEQQRYGQTTEKEPEKTADLVPERQRTLSHGDREYGD</sequence>
<keyword evidence="2" id="KW-0614">Plasmid</keyword>
<proteinExistence type="predicted"/>
<dbReference type="NCBIfam" id="NF047848">
    <property type="entry name" value="relax_MbeA_E1"/>
    <property type="match status" value="1"/>
</dbReference>
<gene>
    <name evidence="2" type="primary">mbeA</name>
</gene>
<dbReference type="AlphaFoldDB" id="K9MQ37"/>
<evidence type="ECO:0000313" key="2">
    <source>
        <dbReference type="EMBL" id="AFW18084.1"/>
    </source>
</evidence>
<organism evidence="2">
    <name type="scientific">Klebsiella pneumoniae</name>
    <dbReference type="NCBI Taxonomy" id="573"/>
    <lineage>
        <taxon>Bacteria</taxon>
        <taxon>Pseudomonadati</taxon>
        <taxon>Pseudomonadota</taxon>
        <taxon>Gammaproteobacteria</taxon>
        <taxon>Enterobacterales</taxon>
        <taxon>Enterobacteriaceae</taxon>
        <taxon>Klebsiella/Raoultella group</taxon>
        <taxon>Klebsiella</taxon>
        <taxon>Klebsiella pneumoniae complex</taxon>
    </lineage>
</organism>
<evidence type="ECO:0000256" key="1">
    <source>
        <dbReference type="SAM" id="MobiDB-lite"/>
    </source>
</evidence>
<feature type="region of interest" description="Disordered" evidence="1">
    <location>
        <begin position="370"/>
        <end position="422"/>
    </location>
</feature>